<dbReference type="EMBL" id="AGSI01000008">
    <property type="protein sequence ID" value="EIE23167.1"/>
    <property type="molecule type" value="Genomic_DNA"/>
</dbReference>
<evidence type="ECO:0000313" key="1">
    <source>
        <dbReference type="EMBL" id="EIE23167.1"/>
    </source>
</evidence>
<gene>
    <name evidence="1" type="ORF">COCSUDRAFT_33268</name>
</gene>
<dbReference type="GeneID" id="17041155"/>
<name>I0YXP8_COCSC</name>
<accession>I0YXP8</accession>
<dbReference type="Proteomes" id="UP000007264">
    <property type="component" value="Unassembled WGS sequence"/>
</dbReference>
<dbReference type="KEGG" id="csl:COCSUDRAFT_33268"/>
<dbReference type="RefSeq" id="XP_005647711.1">
    <property type="nucleotide sequence ID" value="XM_005647654.1"/>
</dbReference>
<sequence length="74" mass="8268">MALADLRMLSQWLASHVIHTVTSQIQEAFGGGHFHNPCQMTIACTMLLRTQKINHDNFCINGCHMAPLQIPVHS</sequence>
<comment type="caution">
    <text evidence="1">The sequence shown here is derived from an EMBL/GenBank/DDBJ whole genome shotgun (WGS) entry which is preliminary data.</text>
</comment>
<evidence type="ECO:0000313" key="2">
    <source>
        <dbReference type="Proteomes" id="UP000007264"/>
    </source>
</evidence>
<protein>
    <submittedName>
        <fullName evidence="1">Uncharacterized protein</fullName>
    </submittedName>
</protein>
<proteinExistence type="predicted"/>
<organism evidence="1 2">
    <name type="scientific">Coccomyxa subellipsoidea (strain C-169)</name>
    <name type="common">Green microalga</name>
    <dbReference type="NCBI Taxonomy" id="574566"/>
    <lineage>
        <taxon>Eukaryota</taxon>
        <taxon>Viridiplantae</taxon>
        <taxon>Chlorophyta</taxon>
        <taxon>core chlorophytes</taxon>
        <taxon>Trebouxiophyceae</taxon>
        <taxon>Trebouxiophyceae incertae sedis</taxon>
        <taxon>Coccomyxaceae</taxon>
        <taxon>Coccomyxa</taxon>
        <taxon>Coccomyxa subellipsoidea</taxon>
    </lineage>
</organism>
<dbReference type="AlphaFoldDB" id="I0YXP8"/>
<reference evidence="1 2" key="1">
    <citation type="journal article" date="2012" name="Genome Biol.">
        <title>The genome of the polar eukaryotic microalga coccomyxa subellipsoidea reveals traits of cold adaptation.</title>
        <authorList>
            <person name="Blanc G."/>
            <person name="Agarkova I."/>
            <person name="Grimwood J."/>
            <person name="Kuo A."/>
            <person name="Brueggeman A."/>
            <person name="Dunigan D."/>
            <person name="Gurnon J."/>
            <person name="Ladunga I."/>
            <person name="Lindquist E."/>
            <person name="Lucas S."/>
            <person name="Pangilinan J."/>
            <person name="Proschold T."/>
            <person name="Salamov A."/>
            <person name="Schmutz J."/>
            <person name="Weeks D."/>
            <person name="Yamada T."/>
            <person name="Claverie J.M."/>
            <person name="Grigoriev I."/>
            <person name="Van Etten J."/>
            <person name="Lomsadze A."/>
            <person name="Borodovsky M."/>
        </authorList>
    </citation>
    <scope>NUCLEOTIDE SEQUENCE [LARGE SCALE GENOMIC DNA]</scope>
    <source>
        <strain evidence="1 2">C-169</strain>
    </source>
</reference>
<keyword evidence="2" id="KW-1185">Reference proteome</keyword>